<dbReference type="Proteomes" id="UP000027222">
    <property type="component" value="Unassembled WGS sequence"/>
</dbReference>
<feature type="transmembrane region" description="Helical" evidence="2">
    <location>
        <begin position="84"/>
        <end position="101"/>
    </location>
</feature>
<protein>
    <recommendedName>
        <fullName evidence="5">MARVEL domain-containing protein</fullName>
    </recommendedName>
</protein>
<feature type="region of interest" description="Disordered" evidence="1">
    <location>
        <begin position="200"/>
        <end position="238"/>
    </location>
</feature>
<keyword evidence="4" id="KW-1185">Reference proteome</keyword>
<keyword evidence="2" id="KW-0472">Membrane</keyword>
<feature type="transmembrane region" description="Helical" evidence="2">
    <location>
        <begin position="121"/>
        <end position="143"/>
    </location>
</feature>
<accession>A0A067TNP6</accession>
<evidence type="ECO:0000313" key="3">
    <source>
        <dbReference type="EMBL" id="KDR81514.1"/>
    </source>
</evidence>
<sequence length="505" mass="55001">MEQSTVRTWALFKLIRALVFSLATILSMGFAAIYAVLLLREWNSYSGDQRAIVITLLVIYAVSSIVLYLMLIFRFRLWLDGIRVAFLLFFQVGGTVTIALFKSSFPCNNLGSVSTCKTVETVAIFGGWSLAGLLILFAFYLAAMSYVPVPKPRAHPEAALALNLGKDFVSEKREKRASLSSLGSASSVYSQPSFIGSLPPATPRNHTHAIRSSSVASVPRTPQNYYRPGTPGSIRSMAPSTVSNIRASTRQRYYNSNRIPAPQPRAPQPPLPIMANIQAFNEHVSRQGTPMSVMSRQSPTSSPRQQTQRPYFSPPPGLGYVGPGLNFPQPPGYVGSTPMPSRATSPLASRPITPAISVASGPQSMGMQMREALMMTTPSPALRSDSSLRAPPSRKSSLSFVPRSPSPQHEAFSNLPTTPLSAALPAHPVLPPTGYGRRNEALEVRRYGSSPNLRVVNDQPAQSTRNGSAYLDVPPTNWIDSNSDRMGAISYWRQNATQPLNVGRH</sequence>
<gene>
    <name evidence="3" type="ORF">GALMADRAFT_221377</name>
</gene>
<dbReference type="AlphaFoldDB" id="A0A067TNP6"/>
<feature type="region of interest" description="Disordered" evidence="1">
    <location>
        <begin position="289"/>
        <end position="310"/>
    </location>
</feature>
<reference evidence="4" key="1">
    <citation type="journal article" date="2014" name="Proc. Natl. Acad. Sci. U.S.A.">
        <title>Extensive sampling of basidiomycete genomes demonstrates inadequacy of the white-rot/brown-rot paradigm for wood decay fungi.</title>
        <authorList>
            <person name="Riley R."/>
            <person name="Salamov A.A."/>
            <person name="Brown D.W."/>
            <person name="Nagy L.G."/>
            <person name="Floudas D."/>
            <person name="Held B.W."/>
            <person name="Levasseur A."/>
            <person name="Lombard V."/>
            <person name="Morin E."/>
            <person name="Otillar R."/>
            <person name="Lindquist E.A."/>
            <person name="Sun H."/>
            <person name="LaButti K.M."/>
            <person name="Schmutz J."/>
            <person name="Jabbour D."/>
            <person name="Luo H."/>
            <person name="Baker S.E."/>
            <person name="Pisabarro A.G."/>
            <person name="Walton J.D."/>
            <person name="Blanchette R.A."/>
            <person name="Henrissat B."/>
            <person name="Martin F."/>
            <person name="Cullen D."/>
            <person name="Hibbett D.S."/>
            <person name="Grigoriev I.V."/>
        </authorList>
    </citation>
    <scope>NUCLEOTIDE SEQUENCE [LARGE SCALE GENOMIC DNA]</scope>
    <source>
        <strain evidence="4">CBS 339.88</strain>
    </source>
</reference>
<feature type="transmembrane region" description="Helical" evidence="2">
    <location>
        <begin position="17"/>
        <end position="39"/>
    </location>
</feature>
<evidence type="ECO:0000256" key="2">
    <source>
        <dbReference type="SAM" id="Phobius"/>
    </source>
</evidence>
<feature type="compositionally biased region" description="Low complexity" evidence="1">
    <location>
        <begin position="295"/>
        <end position="310"/>
    </location>
</feature>
<feature type="transmembrane region" description="Helical" evidence="2">
    <location>
        <begin position="51"/>
        <end position="72"/>
    </location>
</feature>
<dbReference type="OrthoDB" id="2666783at2759"/>
<organism evidence="3 4">
    <name type="scientific">Galerina marginata (strain CBS 339.88)</name>
    <dbReference type="NCBI Taxonomy" id="685588"/>
    <lineage>
        <taxon>Eukaryota</taxon>
        <taxon>Fungi</taxon>
        <taxon>Dikarya</taxon>
        <taxon>Basidiomycota</taxon>
        <taxon>Agaricomycotina</taxon>
        <taxon>Agaricomycetes</taxon>
        <taxon>Agaricomycetidae</taxon>
        <taxon>Agaricales</taxon>
        <taxon>Agaricineae</taxon>
        <taxon>Strophariaceae</taxon>
        <taxon>Galerina</taxon>
    </lineage>
</organism>
<evidence type="ECO:0000256" key="1">
    <source>
        <dbReference type="SAM" id="MobiDB-lite"/>
    </source>
</evidence>
<keyword evidence="2" id="KW-0812">Transmembrane</keyword>
<evidence type="ECO:0008006" key="5">
    <source>
        <dbReference type="Google" id="ProtNLM"/>
    </source>
</evidence>
<feature type="compositionally biased region" description="Polar residues" evidence="1">
    <location>
        <begin position="210"/>
        <end position="224"/>
    </location>
</feature>
<name>A0A067TNP6_GALM3</name>
<dbReference type="STRING" id="685588.A0A067TNP6"/>
<dbReference type="HOGENOM" id="CLU_539726_0_0_1"/>
<proteinExistence type="predicted"/>
<feature type="region of interest" description="Disordered" evidence="1">
    <location>
        <begin position="379"/>
        <end position="436"/>
    </location>
</feature>
<evidence type="ECO:0000313" key="4">
    <source>
        <dbReference type="Proteomes" id="UP000027222"/>
    </source>
</evidence>
<keyword evidence="2" id="KW-1133">Transmembrane helix</keyword>
<dbReference type="EMBL" id="KL142370">
    <property type="protein sequence ID" value="KDR81514.1"/>
    <property type="molecule type" value="Genomic_DNA"/>
</dbReference>